<keyword evidence="8" id="KW-0061">Asparagine biosynthesis</keyword>
<feature type="active site" description="For GATase activity" evidence="8">
    <location>
        <position position="2"/>
    </location>
</feature>
<dbReference type="RefSeq" id="WP_338733814.1">
    <property type="nucleotide sequence ID" value="NZ_CP136924.1"/>
</dbReference>
<dbReference type="InterPro" id="IPR033738">
    <property type="entry name" value="AsnB_N"/>
</dbReference>
<keyword evidence="8" id="KW-0028">Amino-acid biosynthesis</keyword>
<evidence type="ECO:0000256" key="10">
    <source>
        <dbReference type="PIRSR" id="PIRSR001589-3"/>
    </source>
</evidence>
<evidence type="ECO:0000313" key="12">
    <source>
        <dbReference type="EMBL" id="WXA03180.1"/>
    </source>
</evidence>
<dbReference type="Pfam" id="PF13537">
    <property type="entry name" value="GATase_7"/>
    <property type="match status" value="1"/>
</dbReference>
<dbReference type="GO" id="GO:0004066">
    <property type="term" value="F:asparagine synthase (glutamine-hydrolyzing) activity"/>
    <property type="evidence" value="ECO:0007669"/>
    <property type="project" value="UniProtKB-EC"/>
</dbReference>
<evidence type="ECO:0000256" key="9">
    <source>
        <dbReference type="PIRSR" id="PIRSR001589-2"/>
    </source>
</evidence>
<dbReference type="Pfam" id="PF00733">
    <property type="entry name" value="Asn_synthase"/>
    <property type="match status" value="1"/>
</dbReference>
<dbReference type="InterPro" id="IPR006426">
    <property type="entry name" value="Asn_synth_AEB"/>
</dbReference>
<evidence type="ECO:0000256" key="2">
    <source>
        <dbReference type="ARBA" id="ARBA00005752"/>
    </source>
</evidence>
<keyword evidence="6 8" id="KW-0315">Glutamine amidotransferase</keyword>
<dbReference type="InterPro" id="IPR017932">
    <property type="entry name" value="GATase_2_dom"/>
</dbReference>
<dbReference type="GO" id="GO:0005829">
    <property type="term" value="C:cytosol"/>
    <property type="evidence" value="ECO:0007669"/>
    <property type="project" value="TreeGrafter"/>
</dbReference>
<dbReference type="InterPro" id="IPR001962">
    <property type="entry name" value="Asn_synthase"/>
</dbReference>
<evidence type="ECO:0000259" key="11">
    <source>
        <dbReference type="PROSITE" id="PS51278"/>
    </source>
</evidence>
<comment type="catalytic activity">
    <reaction evidence="7">
        <text>L-aspartate + L-glutamine + ATP + H2O = L-asparagine + L-glutamate + AMP + diphosphate + H(+)</text>
        <dbReference type="Rhea" id="RHEA:12228"/>
        <dbReference type="ChEBI" id="CHEBI:15377"/>
        <dbReference type="ChEBI" id="CHEBI:15378"/>
        <dbReference type="ChEBI" id="CHEBI:29985"/>
        <dbReference type="ChEBI" id="CHEBI:29991"/>
        <dbReference type="ChEBI" id="CHEBI:30616"/>
        <dbReference type="ChEBI" id="CHEBI:33019"/>
        <dbReference type="ChEBI" id="CHEBI:58048"/>
        <dbReference type="ChEBI" id="CHEBI:58359"/>
        <dbReference type="ChEBI" id="CHEBI:456215"/>
        <dbReference type="EC" id="6.3.5.4"/>
    </reaction>
</comment>
<evidence type="ECO:0000256" key="7">
    <source>
        <dbReference type="ARBA" id="ARBA00048741"/>
    </source>
</evidence>
<accession>A0AAU6P069</accession>
<reference evidence="12 14" key="1">
    <citation type="submission" date="2023-10" db="EMBL/GenBank/DDBJ databases">
        <title>Culture-based analysis of two novel bacteria associated with mangrove crab gills.</title>
        <authorList>
            <person name="Yang X."/>
            <person name="Garuglieri E."/>
            <person name="Van Goethem M.W."/>
            <person name="Fusi M."/>
            <person name="Marasco R."/>
            <person name="Daffonchio D.G."/>
        </authorList>
    </citation>
    <scope>NUCLEOTIDE SEQUENCE [LARGE SCALE GENOMIC DNA]</scope>
    <source>
        <strain evidence="13">UG2-1</strain>
        <strain evidence="12">UG2-2</strain>
        <strain evidence="14">UG2_2</strain>
    </source>
</reference>
<dbReference type="NCBIfam" id="TIGR01536">
    <property type="entry name" value="asn_synth_AEB"/>
    <property type="match status" value="1"/>
</dbReference>
<evidence type="ECO:0000256" key="4">
    <source>
        <dbReference type="ARBA" id="ARBA00022741"/>
    </source>
</evidence>
<dbReference type="CDD" id="cd00712">
    <property type="entry name" value="AsnB"/>
    <property type="match status" value="1"/>
</dbReference>
<evidence type="ECO:0000256" key="8">
    <source>
        <dbReference type="PIRSR" id="PIRSR001589-1"/>
    </source>
</evidence>
<feature type="binding site" evidence="9">
    <location>
        <position position="104"/>
    </location>
    <ligand>
        <name>L-glutamine</name>
        <dbReference type="ChEBI" id="CHEBI:58359"/>
    </ligand>
</feature>
<feature type="domain" description="Glutamine amidotransferase type-2" evidence="11">
    <location>
        <begin position="2"/>
        <end position="217"/>
    </location>
</feature>
<dbReference type="GO" id="GO:0005524">
    <property type="term" value="F:ATP binding"/>
    <property type="evidence" value="ECO:0007669"/>
    <property type="project" value="UniProtKB-KW"/>
</dbReference>
<dbReference type="PROSITE" id="PS51278">
    <property type="entry name" value="GATASE_TYPE_2"/>
    <property type="match status" value="1"/>
</dbReference>
<dbReference type="Gene3D" id="3.40.50.620">
    <property type="entry name" value="HUPs"/>
    <property type="match status" value="1"/>
</dbReference>
<evidence type="ECO:0000313" key="13">
    <source>
        <dbReference type="EMBL" id="WXA14397.1"/>
    </source>
</evidence>
<evidence type="ECO:0000313" key="14">
    <source>
        <dbReference type="Proteomes" id="UP001368318"/>
    </source>
</evidence>
<dbReference type="PIRSF" id="PIRSF001589">
    <property type="entry name" value="Asn_synthetase_glu-h"/>
    <property type="match status" value="1"/>
</dbReference>
<evidence type="ECO:0000256" key="5">
    <source>
        <dbReference type="ARBA" id="ARBA00022840"/>
    </source>
</evidence>
<keyword evidence="14" id="KW-1185">Reference proteome</keyword>
<dbReference type="SUPFAM" id="SSF52402">
    <property type="entry name" value="Adenine nucleotide alpha hydrolases-like"/>
    <property type="match status" value="1"/>
</dbReference>
<dbReference type="EMBL" id="CP136925">
    <property type="protein sequence ID" value="WXA14397.1"/>
    <property type="molecule type" value="Genomic_DNA"/>
</dbReference>
<sequence length="627" mass="72319">MCGINGIISKSSNVTDVNDLLKNMNRLIWHRGPDDDGFFVNNHNNVTVAMAMRRLSIIDLTTGKQPIYNKDKSIVIVFNGEIYNYQTLKQELQNEGVIFNTKSDTEVILKLYETKGEASFSKLDGMFAFSIYDKNKEKVIIARDFFGEKPLYYYHDTNGFYWASELKSITNNLRQTPSISKAGLNLFFRLTYIPAPYTIYENIHKLQANHYISYNLNKNSFSIHQINTLKQDKKHITFNHAKTQLKNLVLKSIESRSISDVPLGTFLSGGVDSSIVSLGLSKLTEKKIDTFSIGFDKASFDETDKSQLVAKLINSNHHEFILTEKDIEKHIHDILLNFDEPFADSSALPSYLVAKQTQNFVKVALTGDGGDELFAGYNKYYIGRLNNKYTSIIPENLHNASKSLLNKVLSTKQDKRGKRFKIKKLINAINYNNNHYWNIISLGFGDDTNKLLNDNFYQASVFNFYKSKVNIPKSIHDYREIDRHISLEGDMLVKVDRTSMLCSLECRAPFLNKTLWEFSNNLPESYLLKGYNKKYLLKEAFKSEFPKGFLDKSKKGFTVPVGDWLRSSLKNELISYTDTSFLEKQNLFNIDYIKTLIKNHISGKEDNSYKVWTFYTFQKWYANTYKP</sequence>
<feature type="site" description="Important for beta-aspartyl-AMP intermediate formation" evidence="10">
    <location>
        <position position="368"/>
    </location>
</feature>
<evidence type="ECO:0000256" key="6">
    <source>
        <dbReference type="ARBA" id="ARBA00022962"/>
    </source>
</evidence>
<dbReference type="CDD" id="cd01991">
    <property type="entry name" value="Asn_synthase_B_C"/>
    <property type="match status" value="1"/>
</dbReference>
<dbReference type="EMBL" id="CP136924">
    <property type="protein sequence ID" value="WXA03180.1"/>
    <property type="molecule type" value="Genomic_DNA"/>
</dbReference>
<dbReference type="InterPro" id="IPR014729">
    <property type="entry name" value="Rossmann-like_a/b/a_fold"/>
</dbReference>
<name>A0AAU6P069_9FLAO</name>
<dbReference type="InterPro" id="IPR029055">
    <property type="entry name" value="Ntn_hydrolases_N"/>
</dbReference>
<protein>
    <recommendedName>
        <fullName evidence="3">asparagine synthase (glutamine-hydrolyzing)</fullName>
        <ecNumber evidence="3">6.3.5.4</ecNumber>
    </recommendedName>
</protein>
<dbReference type="SUPFAM" id="SSF56235">
    <property type="entry name" value="N-terminal nucleophile aminohydrolases (Ntn hydrolases)"/>
    <property type="match status" value="1"/>
</dbReference>
<dbReference type="AlphaFoldDB" id="A0AAU6P069"/>
<keyword evidence="12" id="KW-0436">Ligase</keyword>
<keyword evidence="5 9" id="KW-0067">ATP-binding</keyword>
<comment type="pathway">
    <text evidence="1">Amino-acid biosynthesis; L-asparagine biosynthesis; L-asparagine from L-aspartate (L-Gln route): step 1/1.</text>
</comment>
<dbReference type="InterPro" id="IPR051786">
    <property type="entry name" value="ASN_synthetase/amidase"/>
</dbReference>
<dbReference type="GO" id="GO:0006529">
    <property type="term" value="P:asparagine biosynthetic process"/>
    <property type="evidence" value="ECO:0007669"/>
    <property type="project" value="UniProtKB-KW"/>
</dbReference>
<gene>
    <name evidence="12" type="primary">asnB</name>
    <name evidence="13" type="ORF">R3L15_05825</name>
    <name evidence="12" type="ORF">R3L16_01575</name>
</gene>
<dbReference type="EC" id="6.3.5.4" evidence="3"/>
<feature type="binding site" evidence="9">
    <location>
        <position position="293"/>
    </location>
    <ligand>
        <name>ATP</name>
        <dbReference type="ChEBI" id="CHEBI:30616"/>
    </ligand>
</feature>
<dbReference type="PANTHER" id="PTHR43284:SF1">
    <property type="entry name" value="ASPARAGINE SYNTHETASE"/>
    <property type="match status" value="1"/>
</dbReference>
<dbReference type="PANTHER" id="PTHR43284">
    <property type="entry name" value="ASPARAGINE SYNTHETASE (GLUTAMINE-HYDROLYZING)"/>
    <property type="match status" value="1"/>
</dbReference>
<evidence type="ECO:0000256" key="1">
    <source>
        <dbReference type="ARBA" id="ARBA00005187"/>
    </source>
</evidence>
<dbReference type="KEGG" id="mcaa:R3L15_05825"/>
<dbReference type="Proteomes" id="UP001368318">
    <property type="component" value="Chromosome"/>
</dbReference>
<proteinExistence type="inferred from homology"/>
<comment type="similarity">
    <text evidence="2">Belongs to the asparagine synthetase family.</text>
</comment>
<evidence type="ECO:0000256" key="3">
    <source>
        <dbReference type="ARBA" id="ARBA00012737"/>
    </source>
</evidence>
<organism evidence="12 14">
    <name type="scientific">Mangrovimonas cancribranchiae</name>
    <dbReference type="NCBI Taxonomy" id="3080055"/>
    <lineage>
        <taxon>Bacteria</taxon>
        <taxon>Pseudomonadati</taxon>
        <taxon>Bacteroidota</taxon>
        <taxon>Flavobacteriia</taxon>
        <taxon>Flavobacteriales</taxon>
        <taxon>Flavobacteriaceae</taxon>
        <taxon>Mangrovimonas</taxon>
    </lineage>
</organism>
<keyword evidence="4 9" id="KW-0547">Nucleotide-binding</keyword>
<dbReference type="Gene3D" id="3.60.20.10">
    <property type="entry name" value="Glutamine Phosphoribosylpyrophosphate, subunit 1, domain 1"/>
    <property type="match status" value="1"/>
</dbReference>